<evidence type="ECO:0000256" key="2">
    <source>
        <dbReference type="ARBA" id="ARBA00022692"/>
    </source>
</evidence>
<comment type="subcellular location">
    <subcellularLocation>
        <location evidence="1">Membrane</location>
        <topology evidence="1">Single-pass membrane protein</topology>
    </subcellularLocation>
</comment>
<dbReference type="InterPro" id="IPR003599">
    <property type="entry name" value="Ig_sub"/>
</dbReference>
<dbReference type="AlphaFoldDB" id="A0A6P4YPN8"/>
<dbReference type="InterPro" id="IPR013098">
    <property type="entry name" value="Ig_I-set"/>
</dbReference>
<feature type="domain" description="Ig-like" evidence="15">
    <location>
        <begin position="81"/>
        <end position="167"/>
    </location>
</feature>
<dbReference type="InterPro" id="IPR003598">
    <property type="entry name" value="Ig_sub2"/>
</dbReference>
<dbReference type="SMART" id="SM00408">
    <property type="entry name" value="IGc2"/>
    <property type="match status" value="3"/>
</dbReference>
<keyword evidence="5 14" id="KW-1133">Transmembrane helix</keyword>
<protein>
    <recommendedName>
        <fullName evidence="12">Fibroblast growth factor receptor-like 1</fullName>
    </recommendedName>
</protein>
<feature type="domain" description="Ig-like" evidence="15">
    <location>
        <begin position="189"/>
        <end position="280"/>
    </location>
</feature>
<evidence type="ECO:0000256" key="13">
    <source>
        <dbReference type="SAM" id="MobiDB-lite"/>
    </source>
</evidence>
<dbReference type="GO" id="GO:0005886">
    <property type="term" value="C:plasma membrane"/>
    <property type="evidence" value="ECO:0007669"/>
    <property type="project" value="TreeGrafter"/>
</dbReference>
<dbReference type="GeneID" id="109471459"/>
<dbReference type="SUPFAM" id="SSF48726">
    <property type="entry name" value="Immunoglobulin"/>
    <property type="match status" value="3"/>
</dbReference>
<dbReference type="PROSITE" id="PS50835">
    <property type="entry name" value="IG_LIKE"/>
    <property type="match status" value="3"/>
</dbReference>
<evidence type="ECO:0000256" key="11">
    <source>
        <dbReference type="ARBA" id="ARBA00053149"/>
    </source>
</evidence>
<feature type="transmembrane region" description="Helical" evidence="14">
    <location>
        <begin position="426"/>
        <end position="449"/>
    </location>
</feature>
<feature type="compositionally biased region" description="Polar residues" evidence="13">
    <location>
        <begin position="514"/>
        <end position="523"/>
    </location>
</feature>
<keyword evidence="7" id="KW-1015">Disulfide bond</keyword>
<evidence type="ECO:0000256" key="1">
    <source>
        <dbReference type="ARBA" id="ARBA00004167"/>
    </source>
</evidence>
<dbReference type="InterPro" id="IPR007110">
    <property type="entry name" value="Ig-like_dom"/>
</dbReference>
<evidence type="ECO:0000259" key="15">
    <source>
        <dbReference type="PROSITE" id="PS50835"/>
    </source>
</evidence>
<evidence type="ECO:0000256" key="6">
    <source>
        <dbReference type="ARBA" id="ARBA00023136"/>
    </source>
</evidence>
<gene>
    <name evidence="17" type="primary">LOC109471459</name>
</gene>
<organism evidence="16 17">
    <name type="scientific">Branchiostoma belcheri</name>
    <name type="common">Amphioxus</name>
    <dbReference type="NCBI Taxonomy" id="7741"/>
    <lineage>
        <taxon>Eukaryota</taxon>
        <taxon>Metazoa</taxon>
        <taxon>Chordata</taxon>
        <taxon>Cephalochordata</taxon>
        <taxon>Leptocardii</taxon>
        <taxon>Amphioxiformes</taxon>
        <taxon>Branchiostomatidae</taxon>
        <taxon>Branchiostoma</taxon>
    </lineage>
</organism>
<dbReference type="GO" id="GO:0005007">
    <property type="term" value="F:fibroblast growth factor receptor activity"/>
    <property type="evidence" value="ECO:0007669"/>
    <property type="project" value="TreeGrafter"/>
</dbReference>
<dbReference type="FunFam" id="2.60.40.10:FF:000593">
    <property type="entry name" value="Fibroblast growth factor receptor-like 1"/>
    <property type="match status" value="1"/>
</dbReference>
<keyword evidence="6 14" id="KW-0472">Membrane</keyword>
<evidence type="ECO:0000313" key="16">
    <source>
        <dbReference type="Proteomes" id="UP000515135"/>
    </source>
</evidence>
<dbReference type="RefSeq" id="XP_019626343.1">
    <property type="nucleotide sequence ID" value="XM_019770784.1"/>
</dbReference>
<evidence type="ECO:0000256" key="5">
    <source>
        <dbReference type="ARBA" id="ARBA00022989"/>
    </source>
</evidence>
<evidence type="ECO:0000256" key="8">
    <source>
        <dbReference type="ARBA" id="ARBA00023170"/>
    </source>
</evidence>
<dbReference type="Pfam" id="PF07679">
    <property type="entry name" value="I-set"/>
    <property type="match status" value="2"/>
</dbReference>
<dbReference type="Proteomes" id="UP000515135">
    <property type="component" value="Unplaced"/>
</dbReference>
<name>A0A6P4YPN8_BRABE</name>
<keyword evidence="10" id="KW-0393">Immunoglobulin domain</keyword>
<dbReference type="Gene3D" id="2.60.40.10">
    <property type="entry name" value="Immunoglobulins"/>
    <property type="match status" value="3"/>
</dbReference>
<evidence type="ECO:0000256" key="4">
    <source>
        <dbReference type="ARBA" id="ARBA00022737"/>
    </source>
</evidence>
<dbReference type="FunFam" id="2.60.40.10:FF:000016">
    <property type="entry name" value="Fibroblast growth factor receptor"/>
    <property type="match status" value="1"/>
</dbReference>
<keyword evidence="16" id="KW-1185">Reference proteome</keyword>
<dbReference type="GO" id="GO:0017134">
    <property type="term" value="F:fibroblast growth factor binding"/>
    <property type="evidence" value="ECO:0007669"/>
    <property type="project" value="TreeGrafter"/>
</dbReference>
<dbReference type="InterPro" id="IPR036179">
    <property type="entry name" value="Ig-like_dom_sf"/>
</dbReference>
<dbReference type="OrthoDB" id="6244905at2759"/>
<feature type="domain" description="Ig-like" evidence="15">
    <location>
        <begin position="289"/>
        <end position="398"/>
    </location>
</feature>
<dbReference type="PANTHER" id="PTHR19890">
    <property type="entry name" value="FIBROBLAST GROWTH FACTOR RECEPTOR"/>
    <property type="match status" value="1"/>
</dbReference>
<keyword evidence="2 14" id="KW-0812">Transmembrane</keyword>
<dbReference type="FunFam" id="2.60.40.10:FF:000246">
    <property type="entry name" value="Fibroblast growth factor receptor like 1"/>
    <property type="match status" value="1"/>
</dbReference>
<dbReference type="InterPro" id="IPR052615">
    <property type="entry name" value="FGFRL"/>
</dbReference>
<evidence type="ECO:0000256" key="10">
    <source>
        <dbReference type="ARBA" id="ARBA00023319"/>
    </source>
</evidence>
<feature type="compositionally biased region" description="Low complexity" evidence="13">
    <location>
        <begin position="502"/>
        <end position="513"/>
    </location>
</feature>
<feature type="region of interest" description="Disordered" evidence="13">
    <location>
        <begin position="173"/>
        <end position="195"/>
    </location>
</feature>
<reference evidence="17" key="1">
    <citation type="submission" date="2025-08" db="UniProtKB">
        <authorList>
            <consortium name="RefSeq"/>
        </authorList>
    </citation>
    <scope>IDENTIFICATION</scope>
    <source>
        <tissue evidence="17">Gonad</tissue>
    </source>
</reference>
<evidence type="ECO:0000256" key="12">
    <source>
        <dbReference type="ARBA" id="ARBA00074412"/>
    </source>
</evidence>
<dbReference type="KEGG" id="bbel:109471459"/>
<keyword evidence="3" id="KW-0732">Signal</keyword>
<proteinExistence type="predicted"/>
<evidence type="ECO:0000256" key="3">
    <source>
        <dbReference type="ARBA" id="ARBA00022729"/>
    </source>
</evidence>
<dbReference type="SMART" id="SM00409">
    <property type="entry name" value="IG"/>
    <property type="match status" value="3"/>
</dbReference>
<dbReference type="PANTHER" id="PTHR19890:SF10">
    <property type="entry name" value="FIBROBLAST GROWTH FACTOR RECEPTOR-LIKE 1"/>
    <property type="match status" value="1"/>
</dbReference>
<dbReference type="InterPro" id="IPR013783">
    <property type="entry name" value="Ig-like_fold"/>
</dbReference>
<evidence type="ECO:0000256" key="9">
    <source>
        <dbReference type="ARBA" id="ARBA00023180"/>
    </source>
</evidence>
<keyword evidence="9" id="KW-0325">Glycoprotein</keyword>
<feature type="region of interest" description="Disordered" evidence="13">
    <location>
        <begin position="457"/>
        <end position="524"/>
    </location>
</feature>
<accession>A0A6P4YPN8</accession>
<evidence type="ECO:0000256" key="14">
    <source>
        <dbReference type="SAM" id="Phobius"/>
    </source>
</evidence>
<sequence length="559" mass="62207">MCQEDYSRTESRHRDLICRGCEAERRKNREPPGHHSHSGCSRRFCDSSVRRRPVDQTMAMLWTLLLFFLHVQSTLGARGPPRLSERVITHQTVRLGRNIKLPCPVEGDPPPLTMWTKDLKTIHSGWTRFKVLRQGLKIKNAEAHDAGHYTCKATNGFGSINVNYSLNVIDDSNPGRPVGTAPGVGGTKPRFTQPQKMRRKIIQRPMGSSVRLKCSASGQPKPEIIWSKDGRTLTDEDLGGAKKGQRWTLKLRNLRPRDSGRYTCKVFNRIGSINATYKVDVIARMTTKPQLTGVHPVNTTVEFGTTASFQCRVRSGVKPHIQWLKRVEEHELHKHPNTTIDVGGVKFIVLPTGEVWSRPDGSYLNKLMISKAKEEDSGMYICLGANTMGYSYKAAFLTVKPDPDKVDDPSITTQSVMSRSSLSSKVPLVVVIGLPAALGLILVIGGVWFCQQRKRCPSPPASVRTPTRQYVPQHDAASHGTTVMSLQRDKDSSGSLSSGMHPPSGLLSPAASPTGTLSSNSTSTREKYMNRYVDLHTHTHTHTEGVSKVYQHQHIHYQC</sequence>
<keyword evidence="8" id="KW-0675">Receptor</keyword>
<evidence type="ECO:0000313" key="17">
    <source>
        <dbReference type="RefSeq" id="XP_019626343.1"/>
    </source>
</evidence>
<keyword evidence="4" id="KW-0677">Repeat</keyword>
<dbReference type="Pfam" id="PF13927">
    <property type="entry name" value="Ig_3"/>
    <property type="match status" value="1"/>
</dbReference>
<evidence type="ECO:0000256" key="7">
    <source>
        <dbReference type="ARBA" id="ARBA00023157"/>
    </source>
</evidence>
<comment type="function">
    <text evidence="11">Has a negative effect on cell proliferation.</text>
</comment>